<feature type="transmembrane region" description="Helical" evidence="6">
    <location>
        <begin position="469"/>
        <end position="491"/>
    </location>
</feature>
<feature type="transmembrane region" description="Helical" evidence="6">
    <location>
        <begin position="144"/>
        <end position="168"/>
    </location>
</feature>
<dbReference type="Proteomes" id="UP000317942">
    <property type="component" value="Unassembled WGS sequence"/>
</dbReference>
<accession>A0A508BJB9</accession>
<feature type="transmembrane region" description="Helical" evidence="6">
    <location>
        <begin position="111"/>
        <end position="132"/>
    </location>
</feature>
<evidence type="ECO:0000313" key="8">
    <source>
        <dbReference type="EMBL" id="TQD60804.1"/>
    </source>
</evidence>
<evidence type="ECO:0000313" key="9">
    <source>
        <dbReference type="Proteomes" id="UP000317942"/>
    </source>
</evidence>
<comment type="caution">
    <text evidence="8">The sequence shown here is derived from an EMBL/GenBank/DDBJ whole genome shotgun (WGS) entry which is preliminary data.</text>
</comment>
<sequence length="508" mass="51843">MPTTRPRDPAQTPPPNHERLLPTLLIPAFVTLLAVSSVNVILPAVSHSLSAGTAGLQLVVSGYALVFGVVLVPAGRAGDVMGRGRLFVIGMLLFGAGSLASGLAPDVATLNLARVVMGIGSGLLNPQVTGMIQQYYSGEARGRAFGLFGAVIGVSVALGPVLSGGFIGWLGDDWGWRASFLINVPLTLAGVWAARRYLPASAWQRGSDTGQTEQADSPDAAGSAGAGAAHRGRVDLDPVGMGLLAVGTLLIMIPFMEASAGTWIWGLEVAGIGVIGAWVAWEKRYRARGGAPMVDLSLLAIPSFAYGSLAIAVYFLGYTSVWIIVAQYVQAGLGSTALASGLIGVPSALAGSITAAVAGRRVIRVGRVMVLGGMVLGMVGLLASIGIMYMHARAGWSPWWLTLTLLVLGVGQGLVVSPNQTLSLADVPLEYAGAAGGILQTGERIGASIGIAVITGLTFRVSHSSGWEVAAQAGLLAVVATIAVAAGVAAIDLRLAPRRRVSGAPAGP</sequence>
<dbReference type="PANTHER" id="PTHR42718:SF39">
    <property type="entry name" value="ACTINORHODIN TRANSPORTER-RELATED"/>
    <property type="match status" value="1"/>
</dbReference>
<evidence type="ECO:0000256" key="3">
    <source>
        <dbReference type="ARBA" id="ARBA00022989"/>
    </source>
</evidence>
<dbReference type="GO" id="GO:0005886">
    <property type="term" value="C:plasma membrane"/>
    <property type="evidence" value="ECO:0007669"/>
    <property type="project" value="UniProtKB-SubCell"/>
</dbReference>
<feature type="region of interest" description="Disordered" evidence="5">
    <location>
        <begin position="207"/>
        <end position="226"/>
    </location>
</feature>
<evidence type="ECO:0000256" key="4">
    <source>
        <dbReference type="ARBA" id="ARBA00023136"/>
    </source>
</evidence>
<dbReference type="InterPro" id="IPR036259">
    <property type="entry name" value="MFS_trans_sf"/>
</dbReference>
<dbReference type="InterPro" id="IPR020846">
    <property type="entry name" value="MFS_dom"/>
</dbReference>
<evidence type="ECO:0000259" key="7">
    <source>
        <dbReference type="PROSITE" id="PS50850"/>
    </source>
</evidence>
<feature type="transmembrane region" description="Helical" evidence="6">
    <location>
        <begin position="337"/>
        <end position="358"/>
    </location>
</feature>
<feature type="transmembrane region" description="Helical" evidence="6">
    <location>
        <begin position="174"/>
        <end position="194"/>
    </location>
</feature>
<proteinExistence type="predicted"/>
<feature type="domain" description="Major facilitator superfamily (MFS) profile" evidence="7">
    <location>
        <begin position="20"/>
        <end position="498"/>
    </location>
</feature>
<organism evidence="8 9">
    <name type="scientific">Actinomyces oris</name>
    <dbReference type="NCBI Taxonomy" id="544580"/>
    <lineage>
        <taxon>Bacteria</taxon>
        <taxon>Bacillati</taxon>
        <taxon>Actinomycetota</taxon>
        <taxon>Actinomycetes</taxon>
        <taxon>Actinomycetales</taxon>
        <taxon>Actinomycetaceae</taxon>
        <taxon>Actinomyces</taxon>
    </lineage>
</organism>
<feature type="transmembrane region" description="Helical" evidence="6">
    <location>
        <begin position="54"/>
        <end position="74"/>
    </location>
</feature>
<feature type="compositionally biased region" description="Low complexity" evidence="5">
    <location>
        <begin position="215"/>
        <end position="226"/>
    </location>
</feature>
<evidence type="ECO:0000256" key="6">
    <source>
        <dbReference type="SAM" id="Phobius"/>
    </source>
</evidence>
<dbReference type="RefSeq" id="WP_141407127.1">
    <property type="nucleotide sequence ID" value="NZ_CP066060.1"/>
</dbReference>
<feature type="transmembrane region" description="Helical" evidence="6">
    <location>
        <begin position="370"/>
        <end position="392"/>
    </location>
</feature>
<dbReference type="PRINTS" id="PR01036">
    <property type="entry name" value="TCRTETB"/>
</dbReference>
<dbReference type="PANTHER" id="PTHR42718">
    <property type="entry name" value="MAJOR FACILITATOR SUPERFAMILY MULTIDRUG TRANSPORTER MFSC"/>
    <property type="match status" value="1"/>
</dbReference>
<dbReference type="GO" id="GO:0022857">
    <property type="term" value="F:transmembrane transporter activity"/>
    <property type="evidence" value="ECO:0007669"/>
    <property type="project" value="InterPro"/>
</dbReference>
<keyword evidence="2 6" id="KW-0812">Transmembrane</keyword>
<evidence type="ECO:0000256" key="1">
    <source>
        <dbReference type="ARBA" id="ARBA00004651"/>
    </source>
</evidence>
<evidence type="ECO:0000256" key="2">
    <source>
        <dbReference type="ARBA" id="ARBA00022692"/>
    </source>
</evidence>
<name>A0A508BJB9_9ACTO</name>
<dbReference type="Gene3D" id="1.20.1250.20">
    <property type="entry name" value="MFS general substrate transporter like domains"/>
    <property type="match status" value="1"/>
</dbReference>
<reference evidence="8 9" key="1">
    <citation type="submission" date="2019-06" db="EMBL/GenBank/DDBJ databases">
        <title>Draft genome sequence of Actinomyces oris CCUG 34288T.</title>
        <authorList>
            <person name="Salva-Serra F."/>
            <person name="Cardew S."/>
            <person name="Moore E."/>
        </authorList>
    </citation>
    <scope>NUCLEOTIDE SEQUENCE [LARGE SCALE GENOMIC DNA]</scope>
    <source>
        <strain evidence="8 9">CCUG 34288</strain>
    </source>
</reference>
<dbReference type="EMBL" id="VICC01000006">
    <property type="protein sequence ID" value="TQD60804.1"/>
    <property type="molecule type" value="Genomic_DNA"/>
</dbReference>
<feature type="transmembrane region" description="Helical" evidence="6">
    <location>
        <begin position="239"/>
        <end position="256"/>
    </location>
</feature>
<dbReference type="PROSITE" id="PS50850">
    <property type="entry name" value="MFS"/>
    <property type="match status" value="1"/>
</dbReference>
<feature type="transmembrane region" description="Helical" evidence="6">
    <location>
        <begin position="262"/>
        <end position="281"/>
    </location>
</feature>
<keyword evidence="3 6" id="KW-1133">Transmembrane helix</keyword>
<evidence type="ECO:0000256" key="5">
    <source>
        <dbReference type="SAM" id="MobiDB-lite"/>
    </source>
</evidence>
<dbReference type="GeneID" id="64212986"/>
<dbReference type="AlphaFoldDB" id="A0A508BJB9"/>
<comment type="subcellular location">
    <subcellularLocation>
        <location evidence="1">Cell membrane</location>
        <topology evidence="1">Multi-pass membrane protein</topology>
    </subcellularLocation>
</comment>
<feature type="transmembrane region" description="Helical" evidence="6">
    <location>
        <begin position="86"/>
        <end position="105"/>
    </location>
</feature>
<gene>
    <name evidence="8" type="ORF">FK267_10445</name>
</gene>
<dbReference type="Gene3D" id="1.20.1720.10">
    <property type="entry name" value="Multidrug resistance protein D"/>
    <property type="match status" value="1"/>
</dbReference>
<protein>
    <submittedName>
        <fullName evidence="8">MFS transporter</fullName>
    </submittedName>
</protein>
<dbReference type="SUPFAM" id="SSF103473">
    <property type="entry name" value="MFS general substrate transporter"/>
    <property type="match status" value="1"/>
</dbReference>
<keyword evidence="4 6" id="KW-0472">Membrane</keyword>
<feature type="transmembrane region" description="Helical" evidence="6">
    <location>
        <begin position="20"/>
        <end position="42"/>
    </location>
</feature>
<feature type="transmembrane region" description="Helical" evidence="6">
    <location>
        <begin position="293"/>
        <end position="317"/>
    </location>
</feature>
<dbReference type="InterPro" id="IPR011701">
    <property type="entry name" value="MFS"/>
</dbReference>
<dbReference type="Pfam" id="PF07690">
    <property type="entry name" value="MFS_1"/>
    <property type="match status" value="1"/>
</dbReference>
<dbReference type="CDD" id="cd17321">
    <property type="entry name" value="MFS_MMR_MDR_like"/>
    <property type="match status" value="1"/>
</dbReference>